<dbReference type="PANTHER" id="PTHR19303:SF26">
    <property type="entry name" value="TIGGER TRANSPOSABLE ELEMENT-DERIVED PROTEIN 1"/>
    <property type="match status" value="1"/>
</dbReference>
<reference evidence="4" key="1">
    <citation type="submission" date="2020-01" db="EMBL/GenBank/DDBJ databases">
        <title>Draft genome sequence of the Termite Coptotermes fromosanus.</title>
        <authorList>
            <person name="Itakura S."/>
            <person name="Yosikawa Y."/>
            <person name="Umezawa K."/>
        </authorList>
    </citation>
    <scope>NUCLEOTIDE SEQUENCE [LARGE SCALE GENOMIC DNA]</scope>
</reference>
<dbReference type="GO" id="GO:0005634">
    <property type="term" value="C:nucleus"/>
    <property type="evidence" value="ECO:0007669"/>
    <property type="project" value="TreeGrafter"/>
</dbReference>
<evidence type="ECO:0000256" key="1">
    <source>
        <dbReference type="ARBA" id="ARBA00023125"/>
    </source>
</evidence>
<accession>A0A6L2PUH2</accession>
<feature type="domain" description="HTH CENPB-type" evidence="2">
    <location>
        <begin position="25"/>
        <end position="74"/>
    </location>
</feature>
<sequence>MQNKAGRQYTNWKPPLIHPSQDQCHVPVNKLWVEAKADSIYEDLSTDNGNAKPFNASSSWFYNFTKRYYFHNIKMSGDTAPADTLAAEVLVKELLHIIEKGSYSPEHIFSNNETAVFFFFWKRMPSRTRISQEEKSVPRFEAVKGKFDLLSGDNAEGDYKLYPVMVYQSAYRHAQKDYVKHLSLVHFYSSTNGWLIASLVIDYQMSKFEGEL</sequence>
<dbReference type="Gene3D" id="1.10.10.60">
    <property type="entry name" value="Homeodomain-like"/>
    <property type="match status" value="1"/>
</dbReference>
<dbReference type="GO" id="GO:0003677">
    <property type="term" value="F:DNA binding"/>
    <property type="evidence" value="ECO:0007669"/>
    <property type="project" value="UniProtKB-KW"/>
</dbReference>
<gene>
    <name evidence="3" type="ORF">Cfor_03535</name>
</gene>
<dbReference type="InterPro" id="IPR006600">
    <property type="entry name" value="HTH_CenpB_DNA-bd_dom"/>
</dbReference>
<dbReference type="Proteomes" id="UP000502823">
    <property type="component" value="Unassembled WGS sequence"/>
</dbReference>
<keyword evidence="4" id="KW-1185">Reference proteome</keyword>
<dbReference type="OrthoDB" id="8194752at2759"/>
<evidence type="ECO:0000313" key="3">
    <source>
        <dbReference type="EMBL" id="GFG33467.1"/>
    </source>
</evidence>
<dbReference type="EMBL" id="BLKM01000431">
    <property type="protein sequence ID" value="GFG33467.1"/>
    <property type="molecule type" value="Genomic_DNA"/>
</dbReference>
<keyword evidence="1" id="KW-0238">DNA-binding</keyword>
<proteinExistence type="predicted"/>
<dbReference type="Pfam" id="PF03221">
    <property type="entry name" value="HTH_Tnp_Tc5"/>
    <property type="match status" value="1"/>
</dbReference>
<protein>
    <recommendedName>
        <fullName evidence="2">HTH CENPB-type domain-containing protein</fullName>
    </recommendedName>
</protein>
<evidence type="ECO:0000313" key="4">
    <source>
        <dbReference type="Proteomes" id="UP000502823"/>
    </source>
</evidence>
<dbReference type="PANTHER" id="PTHR19303">
    <property type="entry name" value="TRANSPOSON"/>
    <property type="match status" value="1"/>
</dbReference>
<dbReference type="InParanoid" id="A0A6L2PUH2"/>
<comment type="caution">
    <text evidence="3">The sequence shown here is derived from an EMBL/GenBank/DDBJ whole genome shotgun (WGS) entry which is preliminary data.</text>
</comment>
<dbReference type="InterPro" id="IPR050863">
    <property type="entry name" value="CenT-Element_Derived"/>
</dbReference>
<dbReference type="AlphaFoldDB" id="A0A6L2PUH2"/>
<name>A0A6L2PUH2_COPFO</name>
<organism evidence="3 4">
    <name type="scientific">Coptotermes formosanus</name>
    <name type="common">Formosan subterranean termite</name>
    <dbReference type="NCBI Taxonomy" id="36987"/>
    <lineage>
        <taxon>Eukaryota</taxon>
        <taxon>Metazoa</taxon>
        <taxon>Ecdysozoa</taxon>
        <taxon>Arthropoda</taxon>
        <taxon>Hexapoda</taxon>
        <taxon>Insecta</taxon>
        <taxon>Pterygota</taxon>
        <taxon>Neoptera</taxon>
        <taxon>Polyneoptera</taxon>
        <taxon>Dictyoptera</taxon>
        <taxon>Blattodea</taxon>
        <taxon>Blattoidea</taxon>
        <taxon>Termitoidae</taxon>
        <taxon>Rhinotermitidae</taxon>
        <taxon>Coptotermes</taxon>
    </lineage>
</organism>
<evidence type="ECO:0000259" key="2">
    <source>
        <dbReference type="Pfam" id="PF03221"/>
    </source>
</evidence>